<dbReference type="AlphaFoldDB" id="A0A448ZCE0"/>
<sequence>MHFFQNRNRPRSSFELKVGKSHLLEVTVHLVTRRRDVAVRRKVNRNPEWDWYNTNKDDIHREFLELLEASVLSRMFGDEIEGYHRKKNPSVMEGNNGEMGFGKVGSKNRVIRSKGNGMASGTRKRKGTTVPSNSKKHKVFLETNNDGENNSKPEKDIYFSFGELIQLAYKKEPIKDDRSSRTIIFESLPSKSNRKIADGHNGNSETITRAAGGGTFLDRQKLSHRLLVWIGKSEAAASAGGGHSHATAAEGMYRNEMVPISSLFRKPPEFVSLSDDDDGD</sequence>
<keyword evidence="3" id="KW-1185">Reference proteome</keyword>
<dbReference type="Proteomes" id="UP000291116">
    <property type="component" value="Unassembled WGS sequence"/>
</dbReference>
<gene>
    <name evidence="2" type="ORF">PSNMU_V1.4_AUG-EV-PASAV3_0065260</name>
</gene>
<accession>A0A448ZCE0</accession>
<dbReference type="EMBL" id="CAACVS010000228">
    <property type="protein sequence ID" value="VEU39670.1"/>
    <property type="molecule type" value="Genomic_DNA"/>
</dbReference>
<evidence type="ECO:0000313" key="2">
    <source>
        <dbReference type="EMBL" id="VEU39670.1"/>
    </source>
</evidence>
<reference evidence="2 3" key="1">
    <citation type="submission" date="2019-01" db="EMBL/GenBank/DDBJ databases">
        <authorList>
            <person name="Ferrante I. M."/>
        </authorList>
    </citation>
    <scope>NUCLEOTIDE SEQUENCE [LARGE SCALE GENOMIC DNA]</scope>
    <source>
        <strain evidence="2 3">B856</strain>
    </source>
</reference>
<dbReference type="OrthoDB" id="48006at2759"/>
<organism evidence="2 3">
    <name type="scientific">Pseudo-nitzschia multistriata</name>
    <dbReference type="NCBI Taxonomy" id="183589"/>
    <lineage>
        <taxon>Eukaryota</taxon>
        <taxon>Sar</taxon>
        <taxon>Stramenopiles</taxon>
        <taxon>Ochrophyta</taxon>
        <taxon>Bacillariophyta</taxon>
        <taxon>Bacillariophyceae</taxon>
        <taxon>Bacillariophycidae</taxon>
        <taxon>Bacillariales</taxon>
        <taxon>Bacillariaceae</taxon>
        <taxon>Pseudo-nitzschia</taxon>
    </lineage>
</organism>
<feature type="region of interest" description="Disordered" evidence="1">
    <location>
        <begin position="112"/>
        <end position="133"/>
    </location>
</feature>
<proteinExistence type="predicted"/>
<name>A0A448ZCE0_9STRA</name>
<protein>
    <submittedName>
        <fullName evidence="2">Uncharacterized protein</fullName>
    </submittedName>
</protein>
<evidence type="ECO:0000256" key="1">
    <source>
        <dbReference type="SAM" id="MobiDB-lite"/>
    </source>
</evidence>
<evidence type="ECO:0000313" key="3">
    <source>
        <dbReference type="Proteomes" id="UP000291116"/>
    </source>
</evidence>